<keyword evidence="2" id="KW-0812">Transmembrane</keyword>
<dbReference type="PROSITE" id="PS51034">
    <property type="entry name" value="ZP_2"/>
    <property type="match status" value="1"/>
</dbReference>
<evidence type="ECO:0000259" key="3">
    <source>
        <dbReference type="PROSITE" id="PS51034"/>
    </source>
</evidence>
<feature type="region of interest" description="Disordered" evidence="1">
    <location>
        <begin position="394"/>
        <end position="431"/>
    </location>
</feature>
<dbReference type="SMART" id="SM00241">
    <property type="entry name" value="ZP"/>
    <property type="match status" value="1"/>
</dbReference>
<gene>
    <name evidence="4" type="ORF">AVEN_54102_1</name>
</gene>
<evidence type="ECO:0000256" key="2">
    <source>
        <dbReference type="SAM" id="Phobius"/>
    </source>
</evidence>
<dbReference type="EMBL" id="BGPR01000112">
    <property type="protein sequence ID" value="GBL95493.1"/>
    <property type="molecule type" value="Genomic_DNA"/>
</dbReference>
<accession>A0A4Y2BU80</accession>
<keyword evidence="5" id="KW-1185">Reference proteome</keyword>
<dbReference type="Pfam" id="PF25057">
    <property type="entry name" value="CUT_N"/>
    <property type="match status" value="1"/>
</dbReference>
<organism evidence="4 5">
    <name type="scientific">Araneus ventricosus</name>
    <name type="common">Orbweaver spider</name>
    <name type="synonym">Epeira ventricosa</name>
    <dbReference type="NCBI Taxonomy" id="182803"/>
    <lineage>
        <taxon>Eukaryota</taxon>
        <taxon>Metazoa</taxon>
        <taxon>Ecdysozoa</taxon>
        <taxon>Arthropoda</taxon>
        <taxon>Chelicerata</taxon>
        <taxon>Arachnida</taxon>
        <taxon>Araneae</taxon>
        <taxon>Araneomorphae</taxon>
        <taxon>Entelegynae</taxon>
        <taxon>Araneoidea</taxon>
        <taxon>Araneidae</taxon>
        <taxon>Araneus</taxon>
    </lineage>
</organism>
<keyword evidence="2" id="KW-1133">Transmembrane helix</keyword>
<comment type="caution">
    <text evidence="4">The sequence shown here is derived from an EMBL/GenBank/DDBJ whole genome shotgun (WGS) entry which is preliminary data.</text>
</comment>
<dbReference type="PANTHER" id="PTHR46560">
    <property type="entry name" value="CYPHER, ISOFORM B"/>
    <property type="match status" value="1"/>
</dbReference>
<reference evidence="4 5" key="1">
    <citation type="journal article" date="2019" name="Sci. Rep.">
        <title>Orb-weaving spider Araneus ventricosus genome elucidates the spidroin gene catalogue.</title>
        <authorList>
            <person name="Kono N."/>
            <person name="Nakamura H."/>
            <person name="Ohtoshi R."/>
            <person name="Moran D.A.P."/>
            <person name="Shinohara A."/>
            <person name="Yoshida Y."/>
            <person name="Fujiwara M."/>
            <person name="Mori M."/>
            <person name="Tomita M."/>
            <person name="Arakawa K."/>
        </authorList>
    </citation>
    <scope>NUCLEOTIDE SEQUENCE [LARGE SCALE GENOMIC DNA]</scope>
</reference>
<dbReference type="OrthoDB" id="6432850at2759"/>
<evidence type="ECO:0000313" key="5">
    <source>
        <dbReference type="Proteomes" id="UP000499080"/>
    </source>
</evidence>
<dbReference type="InterPro" id="IPR001507">
    <property type="entry name" value="ZP_dom"/>
</dbReference>
<protein>
    <recommendedName>
        <fullName evidence="3">ZP domain-containing protein</fullName>
    </recommendedName>
</protein>
<name>A0A4Y2BU80_ARAVE</name>
<feature type="transmembrane region" description="Helical" evidence="2">
    <location>
        <begin position="513"/>
        <end position="538"/>
    </location>
</feature>
<dbReference type="InterPro" id="IPR056953">
    <property type="entry name" value="CUT_N"/>
</dbReference>
<dbReference type="PROSITE" id="PS50007">
    <property type="entry name" value="PIPLC_X_DOMAIN"/>
    <property type="match status" value="1"/>
</dbReference>
<evidence type="ECO:0000256" key="1">
    <source>
        <dbReference type="SAM" id="MobiDB-lite"/>
    </source>
</evidence>
<sequence>MEIFGFKARKVYGCFELKYVTLLMVLIPCAWTRYDIPSFNVTCDSTGLFVKIAFSKPFNGTVYAKGYRFDPLCSMSKSSVLDGSLALPLTACGTYVQETNNPWITNTVVIQQHPLIRTVNDLEKSVICSLPHPFENFWDSTLLLDQIYESHSLPLTKSSSDIHLESDVFQEDSATIFDYSFTRLIIFQLLNGSIYNDVGIESCIAHNALVLAGNASVHQITNPEGCFTIDSENSNLTIIGTDEGLTAYVEMKNLEMESSDSLYLTCEVILCKTKCRCSEIDQQQTEHSTTVISHKLTKRSTDTSSEMFSLKQYETRTRYLKSTVKALMDRIVEQRNQNDKSKIRKRLMRLDDSSILSEANSFGSRAITTSTEIFSPESVSTEFYNIEPHLVDVYDDYDPDDSHQDYDSHHDYDPDDSHHDYKEEPSPTTEFSTVDSDMVVVTLPKEFKDNGTETVSDEELQGKGTIVLSDDVVSSVNESTENIKTVTTTSSVFSPTVEVASDHLGSCIPRLRFVIVIVAMGFFIGCLLMVSCGMALYIRKEKKRNRLNDFLLYSIGF</sequence>
<proteinExistence type="predicted"/>
<evidence type="ECO:0000313" key="4">
    <source>
        <dbReference type="EMBL" id="GBL95493.1"/>
    </source>
</evidence>
<keyword evidence="2" id="KW-0472">Membrane</keyword>
<dbReference type="Proteomes" id="UP000499080">
    <property type="component" value="Unassembled WGS sequence"/>
</dbReference>
<feature type="domain" description="ZP" evidence="3">
    <location>
        <begin position="42"/>
        <end position="287"/>
    </location>
</feature>
<dbReference type="AlphaFoldDB" id="A0A4Y2BU80"/>
<feature type="compositionally biased region" description="Basic and acidic residues" evidence="1">
    <location>
        <begin position="400"/>
        <end position="425"/>
    </location>
</feature>
<dbReference type="PANTHER" id="PTHR46560:SF5">
    <property type="entry name" value="CYPHER, ISOFORM B"/>
    <property type="match status" value="1"/>
</dbReference>